<dbReference type="EMBL" id="LAZR01013558">
    <property type="protein sequence ID" value="KKM21401.1"/>
    <property type="molecule type" value="Genomic_DNA"/>
</dbReference>
<reference evidence="1" key="1">
    <citation type="journal article" date="2015" name="Nature">
        <title>Complex archaea that bridge the gap between prokaryotes and eukaryotes.</title>
        <authorList>
            <person name="Spang A."/>
            <person name="Saw J.H."/>
            <person name="Jorgensen S.L."/>
            <person name="Zaremba-Niedzwiedzka K."/>
            <person name="Martijn J."/>
            <person name="Lind A.E."/>
            <person name="van Eijk R."/>
            <person name="Schleper C."/>
            <person name="Guy L."/>
            <person name="Ettema T.J."/>
        </authorList>
    </citation>
    <scope>NUCLEOTIDE SEQUENCE</scope>
</reference>
<comment type="caution">
    <text evidence="1">The sequence shown here is derived from an EMBL/GenBank/DDBJ whole genome shotgun (WGS) entry which is preliminary data.</text>
</comment>
<evidence type="ECO:0000313" key="1">
    <source>
        <dbReference type="EMBL" id="KKM21401.1"/>
    </source>
</evidence>
<gene>
    <name evidence="1" type="ORF">LCGC14_1635730</name>
</gene>
<protein>
    <submittedName>
        <fullName evidence="1">Uncharacterized protein</fullName>
    </submittedName>
</protein>
<dbReference type="AlphaFoldDB" id="A0A0F9I191"/>
<proteinExistence type="predicted"/>
<organism evidence="1">
    <name type="scientific">marine sediment metagenome</name>
    <dbReference type="NCBI Taxonomy" id="412755"/>
    <lineage>
        <taxon>unclassified sequences</taxon>
        <taxon>metagenomes</taxon>
        <taxon>ecological metagenomes</taxon>
    </lineage>
</organism>
<accession>A0A0F9I191</accession>
<sequence length="102" mass="11776">MTADLNKLTKPQLIEMLKGQSNYLEVDVEIGHYILELPEAYNKILIFTSVESAIEYTLSLKDPIKPSEIKILYFLRGNKGYEINQVTGTDISDYLYERARDK</sequence>
<name>A0A0F9I191_9ZZZZ</name>